<dbReference type="Proteomes" id="UP001152622">
    <property type="component" value="Chromosome 2"/>
</dbReference>
<dbReference type="EMBL" id="JAINUF010000002">
    <property type="protein sequence ID" value="KAJ8374453.1"/>
    <property type="molecule type" value="Genomic_DNA"/>
</dbReference>
<comment type="caution">
    <text evidence="2">The sequence shown here is derived from an EMBL/GenBank/DDBJ whole genome shotgun (WGS) entry which is preliminary data.</text>
</comment>
<name>A0A9Q1G2V0_SYNKA</name>
<sequence>MKRGPGDQALYTNGMEVLKFSPGCTGLGLGSLTAPGSAANTARALGPEELIRGHYKREDFKGKAIGRTNSQRRPHALSSKVRSPLLRGRLQKNLLMSFPVRIGFPPPRVPSGAMEFGVERGPPARGASPSHVSNGSIAVNSP</sequence>
<feature type="region of interest" description="Disordered" evidence="1">
    <location>
        <begin position="113"/>
        <end position="142"/>
    </location>
</feature>
<accession>A0A9Q1G2V0</accession>
<reference evidence="2" key="1">
    <citation type="journal article" date="2023" name="Science">
        <title>Genome structures resolve the early diversification of teleost fishes.</title>
        <authorList>
            <person name="Parey E."/>
            <person name="Louis A."/>
            <person name="Montfort J."/>
            <person name="Bouchez O."/>
            <person name="Roques C."/>
            <person name="Iampietro C."/>
            <person name="Lluch J."/>
            <person name="Castinel A."/>
            <person name="Donnadieu C."/>
            <person name="Desvignes T."/>
            <person name="Floi Bucao C."/>
            <person name="Jouanno E."/>
            <person name="Wen M."/>
            <person name="Mejri S."/>
            <person name="Dirks R."/>
            <person name="Jansen H."/>
            <person name="Henkel C."/>
            <person name="Chen W.J."/>
            <person name="Zahm M."/>
            <person name="Cabau C."/>
            <person name="Klopp C."/>
            <person name="Thompson A.W."/>
            <person name="Robinson-Rechavi M."/>
            <person name="Braasch I."/>
            <person name="Lecointre G."/>
            <person name="Bobe J."/>
            <person name="Postlethwait J.H."/>
            <person name="Berthelot C."/>
            <person name="Roest Crollius H."/>
            <person name="Guiguen Y."/>
        </authorList>
    </citation>
    <scope>NUCLEOTIDE SEQUENCE</scope>
    <source>
        <strain evidence="2">WJC10195</strain>
    </source>
</reference>
<protein>
    <submittedName>
        <fullName evidence="2">Uncharacterized protein</fullName>
    </submittedName>
</protein>
<proteinExistence type="predicted"/>
<feature type="compositionally biased region" description="Polar residues" evidence="1">
    <location>
        <begin position="130"/>
        <end position="142"/>
    </location>
</feature>
<evidence type="ECO:0000313" key="2">
    <source>
        <dbReference type="EMBL" id="KAJ8374453.1"/>
    </source>
</evidence>
<evidence type="ECO:0000313" key="3">
    <source>
        <dbReference type="Proteomes" id="UP001152622"/>
    </source>
</evidence>
<evidence type="ECO:0000256" key="1">
    <source>
        <dbReference type="SAM" id="MobiDB-lite"/>
    </source>
</evidence>
<keyword evidence="3" id="KW-1185">Reference proteome</keyword>
<organism evidence="2 3">
    <name type="scientific">Synaphobranchus kaupii</name>
    <name type="common">Kaup's arrowtooth eel</name>
    <dbReference type="NCBI Taxonomy" id="118154"/>
    <lineage>
        <taxon>Eukaryota</taxon>
        <taxon>Metazoa</taxon>
        <taxon>Chordata</taxon>
        <taxon>Craniata</taxon>
        <taxon>Vertebrata</taxon>
        <taxon>Euteleostomi</taxon>
        <taxon>Actinopterygii</taxon>
        <taxon>Neopterygii</taxon>
        <taxon>Teleostei</taxon>
        <taxon>Anguilliformes</taxon>
        <taxon>Synaphobranchidae</taxon>
        <taxon>Synaphobranchus</taxon>
    </lineage>
</organism>
<gene>
    <name evidence="2" type="ORF">SKAU_G00050330</name>
</gene>
<dbReference type="AlphaFoldDB" id="A0A9Q1G2V0"/>